<dbReference type="Gene3D" id="1.20.1510.10">
    <property type="entry name" value="Cation efflux protein transmembrane domain"/>
    <property type="match status" value="1"/>
</dbReference>
<protein>
    <submittedName>
        <fullName evidence="11">Cation diffusion facilitator family transporter</fullName>
    </submittedName>
</protein>
<sequence length="310" mass="33504">MLQTVEQRAAAISVLATALLTTAEIAVGIFSGAVSVVANGVQSALNLLAALTAWFAVSQASKPPDRSHRYGHGKFESLLGAVQALLIWVTAGFIAADAIQKLLKGTTVDYPLAAMAMMGVSVIVDIGVARYLFSVARKFESLALEADAWHLQADALAALSIFAGLGVLSLTGWHFIDPLLAIFVAILIVKAGFDILREAVTHLLDTALPEEEEALIDQVLNSHSHKFINAHRLRTRQAGKHRYIDLHLVVRDDMTVEEAHQLCDEIERDIRKALPNSDVTIHVESASSFKEQGEEDSFEQPKAPSGKGKP</sequence>
<keyword evidence="3" id="KW-0813">Transport</keyword>
<evidence type="ECO:0000313" key="11">
    <source>
        <dbReference type="EMBL" id="MCS3919038.1"/>
    </source>
</evidence>
<comment type="subcellular location">
    <subcellularLocation>
        <location evidence="1">Membrane</location>
        <topology evidence="1">Multi-pass membrane protein</topology>
    </subcellularLocation>
</comment>
<evidence type="ECO:0000259" key="10">
    <source>
        <dbReference type="Pfam" id="PF16916"/>
    </source>
</evidence>
<dbReference type="SUPFAM" id="SSF161111">
    <property type="entry name" value="Cation efflux protein transmembrane domain-like"/>
    <property type="match status" value="1"/>
</dbReference>
<reference evidence="11 12" key="1">
    <citation type="submission" date="2022-08" db="EMBL/GenBank/DDBJ databases">
        <title>Bacterial and archaeal communities from various locations to study Microbial Dark Matter (Phase II).</title>
        <authorList>
            <person name="Stepanauskas R."/>
        </authorList>
    </citation>
    <scope>NUCLEOTIDE SEQUENCE [LARGE SCALE GENOMIC DNA]</scope>
    <source>
        <strain evidence="11 12">PD1</strain>
    </source>
</reference>
<keyword evidence="5 8" id="KW-1133">Transmembrane helix</keyword>
<name>A0ABT2EM66_9BACT</name>
<dbReference type="RefSeq" id="WP_259095122.1">
    <property type="nucleotide sequence ID" value="NZ_CP130454.1"/>
</dbReference>
<feature type="transmembrane region" description="Helical" evidence="8">
    <location>
        <begin position="153"/>
        <end position="173"/>
    </location>
</feature>
<feature type="domain" description="Cation efflux protein transmembrane" evidence="9">
    <location>
        <begin position="12"/>
        <end position="204"/>
    </location>
</feature>
<evidence type="ECO:0000256" key="5">
    <source>
        <dbReference type="ARBA" id="ARBA00022989"/>
    </source>
</evidence>
<proteinExistence type="inferred from homology"/>
<evidence type="ECO:0000256" key="2">
    <source>
        <dbReference type="ARBA" id="ARBA00008114"/>
    </source>
</evidence>
<dbReference type="SUPFAM" id="SSF160240">
    <property type="entry name" value="Cation efflux protein cytoplasmic domain-like"/>
    <property type="match status" value="1"/>
</dbReference>
<evidence type="ECO:0000256" key="3">
    <source>
        <dbReference type="ARBA" id="ARBA00022448"/>
    </source>
</evidence>
<accession>A0ABT2EM66</accession>
<dbReference type="Gene3D" id="3.30.70.1350">
    <property type="entry name" value="Cation efflux protein, cytoplasmic domain"/>
    <property type="match status" value="1"/>
</dbReference>
<dbReference type="PANTHER" id="PTHR43840">
    <property type="entry name" value="MITOCHONDRIAL METAL TRANSPORTER 1-RELATED"/>
    <property type="match status" value="1"/>
</dbReference>
<dbReference type="PANTHER" id="PTHR43840:SF15">
    <property type="entry name" value="MITOCHONDRIAL METAL TRANSPORTER 1-RELATED"/>
    <property type="match status" value="1"/>
</dbReference>
<organism evidence="11 12">
    <name type="scientific">Candidatus Fervidibacter sacchari</name>
    <dbReference type="NCBI Taxonomy" id="1448929"/>
    <lineage>
        <taxon>Bacteria</taxon>
        <taxon>Candidatus Fervidibacterota</taxon>
        <taxon>Candidatus Fervidibacter</taxon>
    </lineage>
</organism>
<evidence type="ECO:0000256" key="8">
    <source>
        <dbReference type="SAM" id="Phobius"/>
    </source>
</evidence>
<gene>
    <name evidence="11" type="ORF">M2350_001438</name>
</gene>
<dbReference type="InterPro" id="IPR050291">
    <property type="entry name" value="CDF_Transporter"/>
</dbReference>
<dbReference type="EMBL" id="JANUCP010000002">
    <property type="protein sequence ID" value="MCS3919038.1"/>
    <property type="molecule type" value="Genomic_DNA"/>
</dbReference>
<evidence type="ECO:0000313" key="12">
    <source>
        <dbReference type="Proteomes" id="UP001204798"/>
    </source>
</evidence>
<comment type="caution">
    <text evidence="11">The sequence shown here is derived from an EMBL/GenBank/DDBJ whole genome shotgun (WGS) entry which is preliminary data.</text>
</comment>
<feature type="transmembrane region" description="Helical" evidence="8">
    <location>
        <begin position="12"/>
        <end position="34"/>
    </location>
</feature>
<comment type="similarity">
    <text evidence="2">Belongs to the cation diffusion facilitator (CDF) transporter (TC 2.A.4) family.</text>
</comment>
<dbReference type="InterPro" id="IPR027470">
    <property type="entry name" value="Cation_efflux_CTD"/>
</dbReference>
<dbReference type="Pfam" id="PF01545">
    <property type="entry name" value="Cation_efflux"/>
    <property type="match status" value="1"/>
</dbReference>
<feature type="transmembrane region" description="Helical" evidence="8">
    <location>
        <begin position="40"/>
        <end position="57"/>
    </location>
</feature>
<feature type="transmembrane region" description="Helical" evidence="8">
    <location>
        <begin position="112"/>
        <end position="133"/>
    </location>
</feature>
<keyword evidence="4 8" id="KW-0812">Transmembrane</keyword>
<evidence type="ECO:0000256" key="1">
    <source>
        <dbReference type="ARBA" id="ARBA00004141"/>
    </source>
</evidence>
<evidence type="ECO:0000256" key="4">
    <source>
        <dbReference type="ARBA" id="ARBA00022692"/>
    </source>
</evidence>
<evidence type="ECO:0000256" key="6">
    <source>
        <dbReference type="ARBA" id="ARBA00023136"/>
    </source>
</evidence>
<dbReference type="NCBIfam" id="TIGR01297">
    <property type="entry name" value="CDF"/>
    <property type="match status" value="1"/>
</dbReference>
<dbReference type="InterPro" id="IPR036837">
    <property type="entry name" value="Cation_efflux_CTD_sf"/>
</dbReference>
<evidence type="ECO:0000259" key="9">
    <source>
        <dbReference type="Pfam" id="PF01545"/>
    </source>
</evidence>
<feature type="region of interest" description="Disordered" evidence="7">
    <location>
        <begin position="285"/>
        <end position="310"/>
    </location>
</feature>
<dbReference type="InterPro" id="IPR027469">
    <property type="entry name" value="Cation_efflux_TMD_sf"/>
</dbReference>
<keyword evidence="6 8" id="KW-0472">Membrane</keyword>
<feature type="domain" description="Cation efflux protein cytoplasmic" evidence="10">
    <location>
        <begin position="208"/>
        <end position="285"/>
    </location>
</feature>
<evidence type="ECO:0000256" key="7">
    <source>
        <dbReference type="SAM" id="MobiDB-lite"/>
    </source>
</evidence>
<dbReference type="Proteomes" id="UP001204798">
    <property type="component" value="Unassembled WGS sequence"/>
</dbReference>
<dbReference type="InterPro" id="IPR058533">
    <property type="entry name" value="Cation_efflux_TM"/>
</dbReference>
<dbReference type="InterPro" id="IPR002524">
    <property type="entry name" value="Cation_efflux"/>
</dbReference>
<dbReference type="Pfam" id="PF16916">
    <property type="entry name" value="ZT_dimer"/>
    <property type="match status" value="1"/>
</dbReference>
<keyword evidence="12" id="KW-1185">Reference proteome</keyword>
<feature type="transmembrane region" description="Helical" evidence="8">
    <location>
        <begin position="78"/>
        <end position="100"/>
    </location>
</feature>